<feature type="compositionally biased region" description="Basic residues" evidence="1">
    <location>
        <begin position="89"/>
        <end position="100"/>
    </location>
</feature>
<keyword evidence="3" id="KW-1185">Reference proteome</keyword>
<proteinExistence type="predicted"/>
<gene>
    <name evidence="2" type="ORF">Naga_100027g9</name>
</gene>
<dbReference type="Proteomes" id="UP000019335">
    <property type="component" value="Chromosome 15"/>
</dbReference>
<organism evidence="2 3">
    <name type="scientific">Nannochloropsis gaditana</name>
    <dbReference type="NCBI Taxonomy" id="72520"/>
    <lineage>
        <taxon>Eukaryota</taxon>
        <taxon>Sar</taxon>
        <taxon>Stramenopiles</taxon>
        <taxon>Ochrophyta</taxon>
        <taxon>Eustigmatophyceae</taxon>
        <taxon>Eustigmatales</taxon>
        <taxon>Monodopsidaceae</taxon>
        <taxon>Nannochloropsis</taxon>
    </lineage>
</organism>
<reference evidence="2 3" key="1">
    <citation type="journal article" date="2014" name="Mol. Plant">
        <title>Chromosome Scale Genome Assembly and Transcriptome Profiling of Nannochloropsis gaditana in Nitrogen Depletion.</title>
        <authorList>
            <person name="Corteggiani Carpinelli E."/>
            <person name="Telatin A."/>
            <person name="Vitulo N."/>
            <person name="Forcato C."/>
            <person name="D'Angelo M."/>
            <person name="Schiavon R."/>
            <person name="Vezzi A."/>
            <person name="Giacometti G.M."/>
            <person name="Morosinotto T."/>
            <person name="Valle G."/>
        </authorList>
    </citation>
    <scope>NUCLEOTIDE SEQUENCE [LARGE SCALE GENOMIC DNA]</scope>
    <source>
        <strain evidence="2 3">B-31</strain>
    </source>
</reference>
<feature type="region of interest" description="Disordered" evidence="1">
    <location>
        <begin position="80"/>
        <end position="124"/>
    </location>
</feature>
<sequence length="237" mass="26931">MRGMDIEYHISLLESRKYLKFGKVVCWFWPSRKARGIGAERIAGSAHSRTYDGSPQACKRKSFAGVGFVDRGDIIERESAQAGGSLMKGRNKGSRRRQNVKKQDKMQADTTPFSRMEEERLRRRGKVRAEPLRIDACFDSRYSYSPHLFFGASRFHAEDKQMPDILCREEGVAVRVMSTSANDQTRVSRTAKTQKNVTKRDHNQKSIDHAVEVLAESAIEIEVRNEMIQASEAESLG</sequence>
<feature type="compositionally biased region" description="Basic and acidic residues" evidence="1">
    <location>
        <begin position="115"/>
        <end position="124"/>
    </location>
</feature>
<evidence type="ECO:0000313" key="2">
    <source>
        <dbReference type="EMBL" id="EWM23951.1"/>
    </source>
</evidence>
<accession>W7TTQ7</accession>
<dbReference type="EMBL" id="AZIL01001411">
    <property type="protein sequence ID" value="EWM23951.1"/>
    <property type="molecule type" value="Genomic_DNA"/>
</dbReference>
<evidence type="ECO:0000313" key="3">
    <source>
        <dbReference type="Proteomes" id="UP000019335"/>
    </source>
</evidence>
<evidence type="ECO:0000256" key="1">
    <source>
        <dbReference type="SAM" id="MobiDB-lite"/>
    </source>
</evidence>
<protein>
    <submittedName>
        <fullName evidence="2">Uncharacterized protein</fullName>
    </submittedName>
</protein>
<name>W7TTQ7_9STRA</name>
<dbReference type="AlphaFoldDB" id="W7TTQ7"/>
<comment type="caution">
    <text evidence="2">The sequence shown here is derived from an EMBL/GenBank/DDBJ whole genome shotgun (WGS) entry which is preliminary data.</text>
</comment>